<comment type="similarity">
    <text evidence="3">Belongs to the peptidase C15 family.</text>
</comment>
<dbReference type="VEuPathDB" id="VectorBase:AMIN007730"/>
<comment type="subcellular location">
    <subcellularLocation>
        <location evidence="1">Mitochondrion outer membrane</location>
        <topology evidence="1">Multi-pass membrane protein</topology>
    </subcellularLocation>
</comment>
<dbReference type="InterPro" id="IPR023395">
    <property type="entry name" value="MCP_dom_sf"/>
</dbReference>
<dbReference type="AlphaFoldDB" id="A0A182WBK1"/>
<evidence type="ECO:0000256" key="13">
    <source>
        <dbReference type="PROSITE-ProRule" id="PRU00282"/>
    </source>
</evidence>
<keyword evidence="6" id="KW-0677">Repeat</keyword>
<evidence type="ECO:0000256" key="9">
    <source>
        <dbReference type="ARBA" id="ARBA00022807"/>
    </source>
</evidence>
<keyword evidence="8" id="KW-0378">Hydrolase</keyword>
<reference evidence="16" key="1">
    <citation type="submission" date="2013-03" db="EMBL/GenBank/DDBJ databases">
        <title>The Genome Sequence of Anopheles minimus MINIMUS1.</title>
        <authorList>
            <consortium name="The Broad Institute Genomics Platform"/>
            <person name="Neafsey D.E."/>
            <person name="Walton C."/>
            <person name="Walker B."/>
            <person name="Young S.K."/>
            <person name="Zeng Q."/>
            <person name="Gargeya S."/>
            <person name="Fitzgerald M."/>
            <person name="Haas B."/>
            <person name="Abouelleil A."/>
            <person name="Allen A.W."/>
            <person name="Alvarado L."/>
            <person name="Arachchi H.M."/>
            <person name="Berlin A.M."/>
            <person name="Chapman S.B."/>
            <person name="Gainer-Dewar J."/>
            <person name="Goldberg J."/>
            <person name="Griggs A."/>
            <person name="Gujja S."/>
            <person name="Hansen M."/>
            <person name="Howarth C."/>
            <person name="Imamovic A."/>
            <person name="Ireland A."/>
            <person name="Larimer J."/>
            <person name="McCowan C."/>
            <person name="Murphy C."/>
            <person name="Pearson M."/>
            <person name="Poon T.W."/>
            <person name="Priest M."/>
            <person name="Roberts A."/>
            <person name="Saif S."/>
            <person name="Shea T."/>
            <person name="Sisk P."/>
            <person name="Sykes S."/>
            <person name="Wortman J."/>
            <person name="Nusbaum C."/>
            <person name="Birren B."/>
        </authorList>
    </citation>
    <scope>NUCLEOTIDE SEQUENCE [LARGE SCALE GENOMIC DNA]</scope>
    <source>
        <strain evidence="16">MINIMUS1</strain>
    </source>
</reference>
<dbReference type="PANTHER" id="PTHR10780:SF18">
    <property type="entry name" value="LD43650P"/>
    <property type="match status" value="1"/>
</dbReference>
<dbReference type="PROSITE" id="PS50920">
    <property type="entry name" value="SOLCAR"/>
    <property type="match status" value="1"/>
</dbReference>
<evidence type="ECO:0000256" key="14">
    <source>
        <dbReference type="RuleBase" id="RU000488"/>
    </source>
</evidence>
<dbReference type="GO" id="GO:0008234">
    <property type="term" value="F:cysteine-type peptidase activity"/>
    <property type="evidence" value="ECO:0007669"/>
    <property type="project" value="UniProtKB-KW"/>
</dbReference>
<name>A0A182WBK1_9DIPT</name>
<comment type="similarity">
    <text evidence="2 14">Belongs to the mitochondrial carrier (TC 2.A.29) family.</text>
</comment>
<dbReference type="InterPro" id="IPR018108">
    <property type="entry name" value="MCP_transmembrane"/>
</dbReference>
<dbReference type="SUPFAM" id="SSF103506">
    <property type="entry name" value="Mitochondrial carrier"/>
    <property type="match status" value="1"/>
</dbReference>
<keyword evidence="16" id="KW-1185">Reference proteome</keyword>
<keyword evidence="5 13" id="KW-0812">Transmembrane</keyword>
<dbReference type="Gene3D" id="1.50.40.10">
    <property type="entry name" value="Mitochondrial carrier domain"/>
    <property type="match status" value="1"/>
</dbReference>
<sequence>MPEKIIIVTGFGPFEGHEERNASWEAVNLLPDVFLFRKDTYQLRKYKVPVTYEEVDRIVPLIWNQQPDLVVHVGVHGKISTINLEHCSYTSGYCKPDFAQRCLPCDKITLCGERATDQGCKMLKTNLNIERIAKELNLETKVECCCSTNVGNYLCRKTNTVNMVVVGRMSKAKEEDESDDALRFGFRLFVSTALHPLEYAKTLIQLGFEPIAPHPGRTLFGAKRMMLPNIFQYAAYIKSVDGFTGCFRGLSAKLLGNVLSSYYGEKLARVLVGKPVSHSDDADFDWSNISYGEIDEYMEREEVPVRVVTSGILGKAVTHVCGVIISHPFHVISIRMMAQFIGREHIYDGLFGSIKEIWVQEGIMGFFSGIIPRLYADFWCVTITTGITYLFAKFTGANKTVRGNVNTIAEYSVTNFFYPYRLVTTCMAVQGSRLKAGNPPLMDHYINWQDCYQRLALQQQLKRGSAFFFRTVATAPAKMNGAFAPYPELK</sequence>
<dbReference type="GO" id="GO:0006508">
    <property type="term" value="P:proteolysis"/>
    <property type="evidence" value="ECO:0007669"/>
    <property type="project" value="UniProtKB-KW"/>
</dbReference>
<evidence type="ECO:0000256" key="6">
    <source>
        <dbReference type="ARBA" id="ARBA00022737"/>
    </source>
</evidence>
<evidence type="ECO:0000256" key="3">
    <source>
        <dbReference type="ARBA" id="ARBA00006641"/>
    </source>
</evidence>
<keyword evidence="4" id="KW-0645">Protease</keyword>
<evidence type="ECO:0000256" key="11">
    <source>
        <dbReference type="ARBA" id="ARBA00023128"/>
    </source>
</evidence>
<evidence type="ECO:0000313" key="16">
    <source>
        <dbReference type="Proteomes" id="UP000075920"/>
    </source>
</evidence>
<organism evidence="15 16">
    <name type="scientific">Anopheles minimus</name>
    <dbReference type="NCBI Taxonomy" id="112268"/>
    <lineage>
        <taxon>Eukaryota</taxon>
        <taxon>Metazoa</taxon>
        <taxon>Ecdysozoa</taxon>
        <taxon>Arthropoda</taxon>
        <taxon>Hexapoda</taxon>
        <taxon>Insecta</taxon>
        <taxon>Pterygota</taxon>
        <taxon>Neoptera</taxon>
        <taxon>Endopterygota</taxon>
        <taxon>Diptera</taxon>
        <taxon>Nematocera</taxon>
        <taxon>Culicoidea</taxon>
        <taxon>Culicidae</taxon>
        <taxon>Anophelinae</taxon>
        <taxon>Anopheles</taxon>
    </lineage>
</organism>
<dbReference type="Gene3D" id="3.40.630.20">
    <property type="entry name" value="Peptidase C15, pyroglutamyl peptidase I-like"/>
    <property type="match status" value="1"/>
</dbReference>
<evidence type="ECO:0000256" key="8">
    <source>
        <dbReference type="ARBA" id="ARBA00022801"/>
    </source>
</evidence>
<evidence type="ECO:0000256" key="1">
    <source>
        <dbReference type="ARBA" id="ARBA00004374"/>
    </source>
</evidence>
<dbReference type="Pfam" id="PF01470">
    <property type="entry name" value="Peptidase_C15"/>
    <property type="match status" value="1"/>
</dbReference>
<evidence type="ECO:0000256" key="10">
    <source>
        <dbReference type="ARBA" id="ARBA00022989"/>
    </source>
</evidence>
<keyword evidence="11" id="KW-0496">Mitochondrion</keyword>
<protein>
    <submittedName>
        <fullName evidence="15">Uncharacterized protein</fullName>
    </submittedName>
</protein>
<keyword evidence="14" id="KW-0813">Transport</keyword>
<evidence type="ECO:0000256" key="5">
    <source>
        <dbReference type="ARBA" id="ARBA00022692"/>
    </source>
</evidence>
<proteinExistence type="inferred from homology"/>
<dbReference type="InterPro" id="IPR016125">
    <property type="entry name" value="Peptidase_C15-like"/>
</dbReference>
<evidence type="ECO:0000256" key="4">
    <source>
        <dbReference type="ARBA" id="ARBA00022670"/>
    </source>
</evidence>
<evidence type="ECO:0000313" key="15">
    <source>
        <dbReference type="EnsemblMetazoa" id="AMIN007730-PA"/>
    </source>
</evidence>
<keyword evidence="9" id="KW-0788">Thiol protease</keyword>
<keyword evidence="10" id="KW-1133">Transmembrane helix</keyword>
<keyword evidence="12 13" id="KW-0472">Membrane</keyword>
<feature type="repeat" description="Solcar" evidence="13">
    <location>
        <begin position="305"/>
        <end position="394"/>
    </location>
</feature>
<dbReference type="Proteomes" id="UP000075920">
    <property type="component" value="Unassembled WGS sequence"/>
</dbReference>
<dbReference type="InterPro" id="IPR036440">
    <property type="entry name" value="Peptidase_C15-like_sf"/>
</dbReference>
<dbReference type="PANTHER" id="PTHR10780">
    <property type="entry name" value="MITOCHONDRIAL CARRIER HOMOLOG"/>
    <property type="match status" value="1"/>
</dbReference>
<evidence type="ECO:0000256" key="7">
    <source>
        <dbReference type="ARBA" id="ARBA00022787"/>
    </source>
</evidence>
<evidence type="ECO:0000256" key="2">
    <source>
        <dbReference type="ARBA" id="ARBA00006375"/>
    </source>
</evidence>
<accession>A0A182WBK1</accession>
<evidence type="ECO:0000256" key="12">
    <source>
        <dbReference type="ARBA" id="ARBA00023136"/>
    </source>
</evidence>
<reference evidence="15" key="2">
    <citation type="submission" date="2020-05" db="UniProtKB">
        <authorList>
            <consortium name="EnsemblMetazoa"/>
        </authorList>
    </citation>
    <scope>IDENTIFICATION</scope>
    <source>
        <strain evidence="15">MINIMUS1</strain>
    </source>
</reference>
<keyword evidence="7" id="KW-1000">Mitochondrion outer membrane</keyword>
<dbReference type="Pfam" id="PF00153">
    <property type="entry name" value="Mito_carr"/>
    <property type="match status" value="1"/>
</dbReference>
<dbReference type="SUPFAM" id="SSF53182">
    <property type="entry name" value="Pyrrolidone carboxyl peptidase (pyroglutamate aminopeptidase)"/>
    <property type="match status" value="1"/>
</dbReference>
<dbReference type="STRING" id="112268.A0A182WBK1"/>
<dbReference type="EnsemblMetazoa" id="AMIN007730-RA">
    <property type="protein sequence ID" value="AMIN007730-PA"/>
    <property type="gene ID" value="AMIN007730"/>
</dbReference>
<dbReference type="GO" id="GO:0005741">
    <property type="term" value="C:mitochondrial outer membrane"/>
    <property type="evidence" value="ECO:0007669"/>
    <property type="project" value="UniProtKB-SubCell"/>
</dbReference>